<dbReference type="Proteomes" id="UP001147782">
    <property type="component" value="Unassembled WGS sequence"/>
</dbReference>
<keyword evidence="2" id="KW-1185">Reference proteome</keyword>
<dbReference type="AlphaFoldDB" id="A0A9X0B6E3"/>
<organism evidence="1 2">
    <name type="scientific">Penicillium cataractarum</name>
    <dbReference type="NCBI Taxonomy" id="2100454"/>
    <lineage>
        <taxon>Eukaryota</taxon>
        <taxon>Fungi</taxon>
        <taxon>Dikarya</taxon>
        <taxon>Ascomycota</taxon>
        <taxon>Pezizomycotina</taxon>
        <taxon>Eurotiomycetes</taxon>
        <taxon>Eurotiomycetidae</taxon>
        <taxon>Eurotiales</taxon>
        <taxon>Aspergillaceae</taxon>
        <taxon>Penicillium</taxon>
    </lineage>
</organism>
<comment type="caution">
    <text evidence="1">The sequence shown here is derived from an EMBL/GenBank/DDBJ whole genome shotgun (WGS) entry which is preliminary data.</text>
</comment>
<accession>A0A9X0B6E3</accession>
<evidence type="ECO:0000313" key="1">
    <source>
        <dbReference type="EMBL" id="KAJ5389781.1"/>
    </source>
</evidence>
<protein>
    <submittedName>
        <fullName evidence="1">Uncharacterized protein</fullName>
    </submittedName>
</protein>
<dbReference type="OrthoDB" id="4332210at2759"/>
<reference evidence="1" key="2">
    <citation type="journal article" date="2023" name="IMA Fungus">
        <title>Comparative genomic study of the Penicillium genus elucidates a diverse pangenome and 15 lateral gene transfer events.</title>
        <authorList>
            <person name="Petersen C."/>
            <person name="Sorensen T."/>
            <person name="Nielsen M.R."/>
            <person name="Sondergaard T.E."/>
            <person name="Sorensen J.L."/>
            <person name="Fitzpatrick D.A."/>
            <person name="Frisvad J.C."/>
            <person name="Nielsen K.L."/>
        </authorList>
    </citation>
    <scope>NUCLEOTIDE SEQUENCE</scope>
    <source>
        <strain evidence="1">IBT 29864</strain>
    </source>
</reference>
<gene>
    <name evidence="1" type="ORF">N7496_000849</name>
</gene>
<dbReference type="EMBL" id="JAPZBS010000001">
    <property type="protein sequence ID" value="KAJ5389781.1"/>
    <property type="molecule type" value="Genomic_DNA"/>
</dbReference>
<proteinExistence type="predicted"/>
<dbReference type="GeneID" id="81432957"/>
<reference evidence="1" key="1">
    <citation type="submission" date="2022-11" db="EMBL/GenBank/DDBJ databases">
        <authorList>
            <person name="Petersen C."/>
        </authorList>
    </citation>
    <scope>NUCLEOTIDE SEQUENCE</scope>
    <source>
        <strain evidence="1">IBT 29864</strain>
    </source>
</reference>
<dbReference type="RefSeq" id="XP_056560509.1">
    <property type="nucleotide sequence ID" value="XM_056693780.1"/>
</dbReference>
<evidence type="ECO:0000313" key="2">
    <source>
        <dbReference type="Proteomes" id="UP001147782"/>
    </source>
</evidence>
<name>A0A9X0B6E3_9EURO</name>
<sequence>MMGNYSLPAPRNGIASPFLLNEAANDARRQLAVWADQQATLSTDYLVDNDGHRMYRTERLQPWATPLLLAMNLTGHTYTMYRAANLKFIHADINHPVYAIPINIIHSNPHIRDLATNAPVTLLVGWYFKLSGDVLISPEIDYLVLETRLEENR</sequence>